<feature type="region of interest" description="Disordered" evidence="1">
    <location>
        <begin position="112"/>
        <end position="138"/>
    </location>
</feature>
<sequence>MKVSFSGNIIAILLMTQSVGASFFRDVAGDQPSREDMIENALLDKAVPLKEYRAKLRANGMDIADSTRRKLNENNNNGNNANDATGDDWYLYGNGDDWYRYGNGNENNYGNNAANDNYANNNNNNNNNAYGNYNNANNGQNNNGDDYYVMYGRNFNSYALKYSQCQPVQRFSAEAVQAGEASPMLVDDIVILRLCPTKSCSTTRKYGCSSSFAEYAVGLTDYVEIMLYYRQDRMNQMCDWCNICYTQRRLDENNNNNNNNGDDNAGDDYSWNGYNRYNYDHDCTDYKSYCYDSDTGYSVCEAYSANDDIKTAKYLSCVGVQDSNNNNYYTRPRCDGENQVIHMGVYYDNFCSSYAGDEVGIDDLNLGLQNTNFDEFYEDVNCLDCTKGEDPPNFLATHSLCSRLHSGGAACTERLDDYYLTQGDSSDSQSCKYIQSMRDGNYDIKDGQIYQGSKGLTVPEVTDEEKIWLVASVMVMVLLGAAATYLHSSITDIQVESMAHSELLPTKVHKIRNQRKSRSRSRGKR</sequence>
<dbReference type="EMBL" id="CAKOGP040000001">
    <property type="protein sequence ID" value="CAJ1912335.1"/>
    <property type="molecule type" value="Genomic_DNA"/>
</dbReference>
<feature type="chain" id="PRO_5042296847" evidence="3">
    <location>
        <begin position="22"/>
        <end position="525"/>
    </location>
</feature>
<dbReference type="Proteomes" id="UP001295423">
    <property type="component" value="Unassembled WGS sequence"/>
</dbReference>
<evidence type="ECO:0000313" key="4">
    <source>
        <dbReference type="EMBL" id="CAJ1912335.1"/>
    </source>
</evidence>
<evidence type="ECO:0000256" key="3">
    <source>
        <dbReference type="SAM" id="SignalP"/>
    </source>
</evidence>
<protein>
    <submittedName>
        <fullName evidence="4">Uncharacterized protein</fullName>
    </submittedName>
</protein>
<feature type="region of interest" description="Disordered" evidence="1">
    <location>
        <begin position="506"/>
        <end position="525"/>
    </location>
</feature>
<evidence type="ECO:0000313" key="5">
    <source>
        <dbReference type="Proteomes" id="UP001295423"/>
    </source>
</evidence>
<reference evidence="4" key="1">
    <citation type="submission" date="2023-08" db="EMBL/GenBank/DDBJ databases">
        <authorList>
            <person name="Audoor S."/>
            <person name="Bilcke G."/>
        </authorList>
    </citation>
    <scope>NUCLEOTIDE SEQUENCE</scope>
</reference>
<gene>
    <name evidence="4" type="ORF">CYCCA115_LOCUS623</name>
</gene>
<name>A0AAD2CAU7_9STRA</name>
<evidence type="ECO:0000256" key="2">
    <source>
        <dbReference type="SAM" id="Phobius"/>
    </source>
</evidence>
<keyword evidence="2" id="KW-0812">Transmembrane</keyword>
<feature type="compositionally biased region" description="Basic residues" evidence="1">
    <location>
        <begin position="507"/>
        <end position="525"/>
    </location>
</feature>
<keyword evidence="2" id="KW-0472">Membrane</keyword>
<evidence type="ECO:0000256" key="1">
    <source>
        <dbReference type="SAM" id="MobiDB-lite"/>
    </source>
</evidence>
<keyword evidence="2" id="KW-1133">Transmembrane helix</keyword>
<feature type="transmembrane region" description="Helical" evidence="2">
    <location>
        <begin position="467"/>
        <end position="486"/>
    </location>
</feature>
<feature type="signal peptide" evidence="3">
    <location>
        <begin position="1"/>
        <end position="21"/>
    </location>
</feature>
<proteinExistence type="predicted"/>
<keyword evidence="5" id="KW-1185">Reference proteome</keyword>
<keyword evidence="3" id="KW-0732">Signal</keyword>
<organism evidence="4 5">
    <name type="scientific">Cylindrotheca closterium</name>
    <dbReference type="NCBI Taxonomy" id="2856"/>
    <lineage>
        <taxon>Eukaryota</taxon>
        <taxon>Sar</taxon>
        <taxon>Stramenopiles</taxon>
        <taxon>Ochrophyta</taxon>
        <taxon>Bacillariophyta</taxon>
        <taxon>Bacillariophyceae</taxon>
        <taxon>Bacillariophycidae</taxon>
        <taxon>Bacillariales</taxon>
        <taxon>Bacillariaceae</taxon>
        <taxon>Cylindrotheca</taxon>
    </lineage>
</organism>
<comment type="caution">
    <text evidence="4">The sequence shown here is derived from an EMBL/GenBank/DDBJ whole genome shotgun (WGS) entry which is preliminary data.</text>
</comment>
<accession>A0AAD2CAU7</accession>
<dbReference type="AlphaFoldDB" id="A0AAD2CAU7"/>